<accession>G4NQ44</accession>
<dbReference type="EMBL" id="CP002905">
    <property type="protein sequence ID" value="AEP87293.1"/>
    <property type="molecule type" value="Genomic_DNA"/>
</dbReference>
<reference evidence="1 2" key="1">
    <citation type="journal article" date="2012" name="J. Bacteriol.">
        <title>Whole-genome sequences of Bacillus subtilis and close relatives.</title>
        <authorList>
            <person name="Earl A.M."/>
            <person name="Eppinger M."/>
            <person name="Fricke W.F."/>
            <person name="Rosovitz M.J."/>
            <person name="Rasko D.A."/>
            <person name="Daugherty S."/>
            <person name="Losick R."/>
            <person name="Kolter R."/>
            <person name="Ravel J."/>
        </authorList>
    </citation>
    <scope>NUCLEOTIDE SEQUENCE [LARGE SCALE GENOMIC DNA]</scope>
    <source>
        <strain evidence="2">DSM 15029 / JCM 12233 / NBRC 101239 / NRRL B-23049 / TU-B-10</strain>
    </source>
</reference>
<gene>
    <name evidence="1" type="ordered locus">GYO_2680</name>
</gene>
<dbReference type="AlphaFoldDB" id="G4NQ44"/>
<evidence type="ECO:0000313" key="1">
    <source>
        <dbReference type="EMBL" id="AEP87293.1"/>
    </source>
</evidence>
<name>G4NQ44_BACS4</name>
<dbReference type="Proteomes" id="UP000002651">
    <property type="component" value="Chromosome"/>
</dbReference>
<evidence type="ECO:0000313" key="2">
    <source>
        <dbReference type="Proteomes" id="UP000002651"/>
    </source>
</evidence>
<dbReference type="KEGG" id="bst:GYO_2680"/>
<protein>
    <submittedName>
        <fullName evidence="1">Uncharacterized protein</fullName>
    </submittedName>
</protein>
<proteinExistence type="predicted"/>
<dbReference type="HOGENOM" id="CLU_3149638_0_0_9"/>
<sequence length="48" mass="5510">MKFDKQGNVNLSKNLLLYILPYVFREVKRDQNKKTAGNTGSQLAFSFS</sequence>
<organism evidence="1 2">
    <name type="scientific">Bacillus spizizenii (strain DSM 15029 / JCM 12233 / NBRC 101239 / NRRL B-23049 / TU-B-10)</name>
    <name type="common">Bacillus subtilis subsp. spizizenii</name>
    <dbReference type="NCBI Taxonomy" id="1052585"/>
    <lineage>
        <taxon>Bacteria</taxon>
        <taxon>Bacillati</taxon>
        <taxon>Bacillota</taxon>
        <taxon>Bacilli</taxon>
        <taxon>Bacillales</taxon>
        <taxon>Bacillaceae</taxon>
        <taxon>Bacillus</taxon>
    </lineage>
</organism>
<keyword evidence="2" id="KW-1185">Reference proteome</keyword>